<dbReference type="OrthoDB" id="69989at2759"/>
<dbReference type="InterPro" id="IPR001193">
    <property type="entry name" value="MBTPS2"/>
</dbReference>
<gene>
    <name evidence="12" type="ORF">HOLleu_32634</name>
</gene>
<evidence type="ECO:0000259" key="11">
    <source>
        <dbReference type="Pfam" id="PF02163"/>
    </source>
</evidence>
<feature type="transmembrane region" description="Helical" evidence="10">
    <location>
        <begin position="122"/>
        <end position="142"/>
    </location>
</feature>
<dbReference type="GO" id="GO:1905897">
    <property type="term" value="P:regulation of response to endoplasmic reticulum stress"/>
    <property type="evidence" value="ECO:0007669"/>
    <property type="project" value="TreeGrafter"/>
</dbReference>
<dbReference type="PANTHER" id="PTHR13325:SF3">
    <property type="entry name" value="MEMBRANE-BOUND TRANSCRIPTION FACTOR SITE-2 PROTEASE"/>
    <property type="match status" value="1"/>
</dbReference>
<dbReference type="GO" id="GO:0016020">
    <property type="term" value="C:membrane"/>
    <property type="evidence" value="ECO:0007669"/>
    <property type="project" value="InterPro"/>
</dbReference>
<dbReference type="GO" id="GO:0005737">
    <property type="term" value="C:cytoplasm"/>
    <property type="evidence" value="ECO:0007669"/>
    <property type="project" value="TreeGrafter"/>
</dbReference>
<dbReference type="Proteomes" id="UP001152320">
    <property type="component" value="Chromosome 16"/>
</dbReference>
<keyword evidence="6 10" id="KW-1133">Transmembrane helix</keyword>
<evidence type="ECO:0000256" key="1">
    <source>
        <dbReference type="ARBA" id="ARBA00001350"/>
    </source>
</evidence>
<comment type="function">
    <text evidence="9">Zinc metalloprotease that mediates intramembrane proteolysis of proteins such as ATF6, ATF6B, SREBF1/SREBP1 and SREBF2/SREBP2. Catalyzes the second step in the proteolytic activation of the sterol regulatory element-binding proteins (SREBPs) SREBF1/SREBP1 and SREBF2/SREBP2: cleaves SREBPs within the first transmembrane segment, thereby releasing the N-terminal segment with a portion of the transmembrane segment attached. Mature N-terminal SREBP fragments shuttle to the nucleus and activate gene transcription. Also mediates the second step in the proteolytic activation of the cyclic AMP-dependent transcription factor ATF-6 (ATF6 and ATF6B). Involved in intramembrane proteolysis during bone formation. In astrocytes and osteoblasts, upon DNA damage and ER stress, mediates the second step of the regulated intramembrane proteolytic activation of the transcription factor CREB3L1, leading to the inhibition of cell-cycle progression.</text>
</comment>
<keyword evidence="12" id="KW-0645">Protease</keyword>
<feature type="transmembrane region" description="Helical" evidence="10">
    <location>
        <begin position="186"/>
        <end position="208"/>
    </location>
</feature>
<evidence type="ECO:0000256" key="5">
    <source>
        <dbReference type="ARBA" id="ARBA00022692"/>
    </source>
</evidence>
<dbReference type="EMBL" id="JAIZAY010000016">
    <property type="protein sequence ID" value="KAJ8027481.1"/>
    <property type="molecule type" value="Genomic_DNA"/>
</dbReference>
<dbReference type="PRINTS" id="PR01000">
    <property type="entry name" value="SREBPS2PTASE"/>
</dbReference>
<evidence type="ECO:0000256" key="3">
    <source>
        <dbReference type="ARBA" id="ARBA00012347"/>
    </source>
</evidence>
<evidence type="ECO:0000256" key="7">
    <source>
        <dbReference type="ARBA" id="ARBA00023136"/>
    </source>
</evidence>
<evidence type="ECO:0000256" key="4">
    <source>
        <dbReference type="ARBA" id="ARBA00014400"/>
    </source>
</evidence>
<evidence type="ECO:0000256" key="6">
    <source>
        <dbReference type="ARBA" id="ARBA00022989"/>
    </source>
</evidence>
<feature type="domain" description="Peptidase M50" evidence="11">
    <location>
        <begin position="127"/>
        <end position="405"/>
    </location>
</feature>
<dbReference type="GO" id="GO:0004222">
    <property type="term" value="F:metalloendopeptidase activity"/>
    <property type="evidence" value="ECO:0007669"/>
    <property type="project" value="InterPro"/>
</dbReference>
<comment type="catalytic activity">
    <reaction evidence="1">
        <text>Cleaves several transcription factors that are type-2 transmembrane proteins within membrane-spanning domains. Known substrates include sterol regulatory element-binding protein (SREBP) -1, SREBP-2 and forms of the transcriptional activator ATF6. SREBP-2 is cleaved at the site 477-DRSRILL-|-CVLTFLCLSFNPLTSLLQWGGA-505. The residues Asn-Pro, 11 residues distal to the site of cleavage in the membrane-spanning domain, are important for cleavage by S2P endopeptidase. Replacement of either of these residues does not prevent cleavage, but there is no cleavage if both of these residues are replaced.</text>
        <dbReference type="EC" id="3.4.24.85"/>
    </reaction>
</comment>
<evidence type="ECO:0000256" key="2">
    <source>
        <dbReference type="ARBA" id="ARBA00004127"/>
    </source>
</evidence>
<evidence type="ECO:0000256" key="9">
    <source>
        <dbReference type="ARBA" id="ARBA00045828"/>
    </source>
</evidence>
<dbReference type="Pfam" id="PF02163">
    <property type="entry name" value="Peptidase_M50"/>
    <property type="match status" value="1"/>
</dbReference>
<reference evidence="12" key="1">
    <citation type="submission" date="2021-10" db="EMBL/GenBank/DDBJ databases">
        <title>Tropical sea cucumber genome reveals ecological adaptation and Cuvierian tubules defense mechanism.</title>
        <authorList>
            <person name="Chen T."/>
        </authorList>
    </citation>
    <scope>NUCLEOTIDE SEQUENCE</scope>
    <source>
        <strain evidence="12">Nanhai2018</strain>
        <tissue evidence="12">Muscle</tissue>
    </source>
</reference>
<evidence type="ECO:0000313" key="12">
    <source>
        <dbReference type="EMBL" id="KAJ8027481.1"/>
    </source>
</evidence>
<feature type="transmembrane region" description="Helical" evidence="10">
    <location>
        <begin position="80"/>
        <end position="102"/>
    </location>
</feature>
<organism evidence="12 13">
    <name type="scientific">Holothuria leucospilota</name>
    <name type="common">Black long sea cucumber</name>
    <name type="synonym">Mertensiothuria leucospilota</name>
    <dbReference type="NCBI Taxonomy" id="206669"/>
    <lineage>
        <taxon>Eukaryota</taxon>
        <taxon>Metazoa</taxon>
        <taxon>Echinodermata</taxon>
        <taxon>Eleutherozoa</taxon>
        <taxon>Echinozoa</taxon>
        <taxon>Holothuroidea</taxon>
        <taxon>Aspidochirotacea</taxon>
        <taxon>Aspidochirotida</taxon>
        <taxon>Holothuriidae</taxon>
        <taxon>Holothuria</taxon>
    </lineage>
</organism>
<dbReference type="InterPro" id="IPR008915">
    <property type="entry name" value="Peptidase_M50"/>
</dbReference>
<sequence length="489" mass="54941">MLKTTWIALVLGFWSSVYLIDVFLKTKSHFNESYQNLQQRWGFQILTAQIRWYTTRLNRWIFRMGQCFPKFTFYWFEMGMWFGIICIFASVALLVMTLLKAFTEEKPEQVLTPVMPGVNVPVQHLSYFFAVLLVSGVLHELGHAIAAVREQVRINGFGIFVMVVYPGAFVDLHTESLMAISPKRQLKIYCAGIWHNFVLVLLGIILLVSLPTTMSLLYTTGEGVVITDLAKNSPVAGPRGLSIGSRLKSINGCPLLTADDWGRCLSATVFYPQNGYCQQIGKMQDVDNTVQLYKGLGGQVECCRNDSASDLCFYYQIGSSQENIQKKYQCLTARKTTEAARCHKNSDCLQVRKTVCVHPSLDNTSRLIRVLHDKGPPVLYVGDPYLFGFTVSVSGYIPKYNILPFYLPQTIDTFCKYLISLSGALAILNAVPCYALDGQWIFQAFIESYLTSLIPNPLDRQAVNSLGLLFGTLILMANVALALFTLLFT</sequence>
<feature type="transmembrane region" description="Helical" evidence="10">
    <location>
        <begin position="154"/>
        <end position="174"/>
    </location>
</feature>
<dbReference type="GO" id="GO:0031293">
    <property type="term" value="P:membrane protein intracellular domain proteolysis"/>
    <property type="evidence" value="ECO:0007669"/>
    <property type="project" value="TreeGrafter"/>
</dbReference>
<feature type="transmembrane region" description="Helical" evidence="10">
    <location>
        <begin position="6"/>
        <end position="24"/>
    </location>
</feature>
<proteinExistence type="predicted"/>
<accession>A0A9Q1H049</accession>
<keyword evidence="7 10" id="KW-0472">Membrane</keyword>
<keyword evidence="13" id="KW-1185">Reference proteome</keyword>
<dbReference type="GO" id="GO:0012505">
    <property type="term" value="C:endomembrane system"/>
    <property type="evidence" value="ECO:0007669"/>
    <property type="project" value="UniProtKB-SubCell"/>
</dbReference>
<name>A0A9Q1H049_HOLLE</name>
<evidence type="ECO:0000256" key="10">
    <source>
        <dbReference type="SAM" id="Phobius"/>
    </source>
</evidence>
<keyword evidence="12" id="KW-0378">Hydrolase</keyword>
<protein>
    <recommendedName>
        <fullName evidence="4">Membrane-bound transcription factor site-2 protease</fullName>
        <ecNumber evidence="3">3.4.24.85</ecNumber>
    </recommendedName>
    <alternativeName>
        <fullName evidence="8">Endopeptidase S2P</fullName>
    </alternativeName>
</protein>
<comment type="subcellular location">
    <subcellularLocation>
        <location evidence="2">Endomembrane system</location>
        <topology evidence="2">Multi-pass membrane protein</topology>
    </subcellularLocation>
</comment>
<evidence type="ECO:0000313" key="13">
    <source>
        <dbReference type="Proteomes" id="UP001152320"/>
    </source>
</evidence>
<feature type="transmembrane region" description="Helical" evidence="10">
    <location>
        <begin position="466"/>
        <end position="488"/>
    </location>
</feature>
<evidence type="ECO:0000256" key="8">
    <source>
        <dbReference type="ARBA" id="ARBA00032658"/>
    </source>
</evidence>
<dbReference type="AlphaFoldDB" id="A0A9Q1H049"/>
<comment type="caution">
    <text evidence="12">The sequence shown here is derived from an EMBL/GenBank/DDBJ whole genome shotgun (WGS) entry which is preliminary data.</text>
</comment>
<dbReference type="EC" id="3.4.24.85" evidence="3"/>
<dbReference type="PANTHER" id="PTHR13325">
    <property type="entry name" value="PROTEASE M50 MEMBRANE-BOUND TRANSCRIPTION FACTOR SITE 2 PROTEASE"/>
    <property type="match status" value="1"/>
</dbReference>
<keyword evidence="5 10" id="KW-0812">Transmembrane</keyword>